<dbReference type="InterPro" id="IPR013324">
    <property type="entry name" value="RNA_pol_sigma_r3/r4-like"/>
</dbReference>
<dbReference type="SUPFAM" id="SSF54427">
    <property type="entry name" value="NTF2-like"/>
    <property type="match status" value="1"/>
</dbReference>
<feature type="domain" description="RNA polymerase sigma factor 70 region 4 type 2" evidence="3">
    <location>
        <begin position="107"/>
        <end position="158"/>
    </location>
</feature>
<evidence type="ECO:0000313" key="4">
    <source>
        <dbReference type="EMBL" id="TDR41175.1"/>
    </source>
</evidence>
<dbReference type="Pfam" id="PF08281">
    <property type="entry name" value="Sigma70_r4_2"/>
    <property type="match status" value="1"/>
</dbReference>
<dbReference type="InterPro" id="IPR014303">
    <property type="entry name" value="RNA_pol_sigma-70_ECF"/>
</dbReference>
<dbReference type="AlphaFoldDB" id="A0A4R6YSE3"/>
<dbReference type="SUPFAM" id="SSF88659">
    <property type="entry name" value="Sigma3 and sigma4 domains of RNA polymerase sigma factors"/>
    <property type="match status" value="1"/>
</dbReference>
<dbReference type="InterPro" id="IPR032710">
    <property type="entry name" value="NTF2-like_dom_sf"/>
</dbReference>
<dbReference type="Gene3D" id="1.10.10.10">
    <property type="entry name" value="Winged helix-like DNA-binding domain superfamily/Winged helix DNA-binding domain"/>
    <property type="match status" value="1"/>
</dbReference>
<dbReference type="InterPro" id="IPR013325">
    <property type="entry name" value="RNA_pol_sigma_r2"/>
</dbReference>
<dbReference type="GO" id="GO:0003677">
    <property type="term" value="F:DNA binding"/>
    <property type="evidence" value="ECO:0007669"/>
    <property type="project" value="InterPro"/>
</dbReference>
<dbReference type="InterPro" id="IPR036388">
    <property type="entry name" value="WH-like_DNA-bd_sf"/>
</dbReference>
<dbReference type="NCBIfam" id="TIGR02937">
    <property type="entry name" value="sigma70-ECF"/>
    <property type="match status" value="1"/>
</dbReference>
<keyword evidence="5" id="KW-1185">Reference proteome</keyword>
<accession>A0A4R6YSE3</accession>
<dbReference type="InterPro" id="IPR014284">
    <property type="entry name" value="RNA_pol_sigma-70_dom"/>
</dbReference>
<dbReference type="PANTHER" id="PTHR30173">
    <property type="entry name" value="SIGMA 19 FACTOR"/>
    <property type="match status" value="1"/>
</dbReference>
<proteinExistence type="predicted"/>
<gene>
    <name evidence="4" type="ORF">DFR29_11187</name>
</gene>
<dbReference type="Proteomes" id="UP000295293">
    <property type="component" value="Unassembled WGS sequence"/>
</dbReference>
<sequence length="295" mass="32847">MDDARDIVSRLQPRLHGIAYRMLGSVAEAEDVVQDVWLRWHDSDQSAIGNAEAWLVTTTTRRAIDRLRSAQAAREHYVGIWLPEPVLSDGPATPEQAHAHSGDISIALLTLLERLSPETRAAYLMRDVFDADYSDLAHTLGKSEAACRQIVYRARSQLRDASPRYRATPEAHRRLMQRFAAAMTDGDYSAMKAMLADNAELLGDGGGVVRSVPAPLRGAERIARLFQAVTVRPTQAMRIERVQLNGSWGLLRYFDGVLESAQAYETDGERIHCIRVQRNPEKLQRLPGAPALKAV</sequence>
<evidence type="ECO:0000313" key="5">
    <source>
        <dbReference type="Proteomes" id="UP000295293"/>
    </source>
</evidence>
<dbReference type="InterPro" id="IPR052704">
    <property type="entry name" value="ECF_Sigma-70_Domain"/>
</dbReference>
<dbReference type="RefSeq" id="WP_133819928.1">
    <property type="nucleotide sequence ID" value="NZ_SNZH01000011.1"/>
</dbReference>
<comment type="caution">
    <text evidence="4">The sequence shown here is derived from an EMBL/GenBank/DDBJ whole genome shotgun (WGS) entry which is preliminary data.</text>
</comment>
<dbReference type="Pfam" id="PF04542">
    <property type="entry name" value="Sigma70_r2"/>
    <property type="match status" value="1"/>
</dbReference>
<name>A0A4R6YSE3_9GAMM</name>
<evidence type="ECO:0000259" key="3">
    <source>
        <dbReference type="Pfam" id="PF08281"/>
    </source>
</evidence>
<dbReference type="OrthoDB" id="3211555at2"/>
<feature type="domain" description="RNA polymerase sigma-70 region 2" evidence="2">
    <location>
        <begin position="8"/>
        <end position="71"/>
    </location>
</feature>
<dbReference type="EMBL" id="SNZH01000011">
    <property type="protein sequence ID" value="TDR41175.1"/>
    <property type="molecule type" value="Genomic_DNA"/>
</dbReference>
<dbReference type="GO" id="GO:0016987">
    <property type="term" value="F:sigma factor activity"/>
    <property type="evidence" value="ECO:0007669"/>
    <property type="project" value="InterPro"/>
</dbReference>
<dbReference type="SUPFAM" id="SSF88946">
    <property type="entry name" value="Sigma2 domain of RNA polymerase sigma factors"/>
    <property type="match status" value="1"/>
</dbReference>
<dbReference type="NCBIfam" id="NF007214">
    <property type="entry name" value="PRK09636.1"/>
    <property type="match status" value="1"/>
</dbReference>
<evidence type="ECO:0000256" key="1">
    <source>
        <dbReference type="ARBA" id="ARBA00011344"/>
    </source>
</evidence>
<reference evidence="4 5" key="1">
    <citation type="submission" date="2019-03" db="EMBL/GenBank/DDBJ databases">
        <title>Genomic Encyclopedia of Type Strains, Phase IV (KMG-IV): sequencing the most valuable type-strain genomes for metagenomic binning, comparative biology and taxonomic classification.</title>
        <authorList>
            <person name="Goeker M."/>
        </authorList>
    </citation>
    <scope>NUCLEOTIDE SEQUENCE [LARGE SCALE GENOMIC DNA]</scope>
    <source>
        <strain evidence="4 5">DSM 21667</strain>
    </source>
</reference>
<dbReference type="NCBIfam" id="TIGR02957">
    <property type="entry name" value="SigX4"/>
    <property type="match status" value="1"/>
</dbReference>
<comment type="subunit">
    <text evidence="1">Interacts transiently with the RNA polymerase catalytic core formed by RpoA, RpoB, RpoC and RpoZ (2 alpha, 1 beta, 1 beta' and 1 omega subunit) to form the RNA polymerase holoenzyme that can initiate transcription.</text>
</comment>
<dbReference type="PANTHER" id="PTHR30173:SF36">
    <property type="entry name" value="ECF RNA POLYMERASE SIGMA FACTOR SIGJ"/>
    <property type="match status" value="1"/>
</dbReference>
<dbReference type="InterPro" id="IPR013249">
    <property type="entry name" value="RNA_pol_sigma70_r4_t2"/>
</dbReference>
<organism evidence="4 5">
    <name type="scientific">Tahibacter aquaticus</name>
    <dbReference type="NCBI Taxonomy" id="520092"/>
    <lineage>
        <taxon>Bacteria</taxon>
        <taxon>Pseudomonadati</taxon>
        <taxon>Pseudomonadota</taxon>
        <taxon>Gammaproteobacteria</taxon>
        <taxon>Lysobacterales</taxon>
        <taxon>Rhodanobacteraceae</taxon>
        <taxon>Tahibacter</taxon>
    </lineage>
</organism>
<protein>
    <submittedName>
        <fullName evidence="4">RNA polymerase sigma-70 factor (ECF subfamily)</fullName>
    </submittedName>
</protein>
<dbReference type="GO" id="GO:0006352">
    <property type="term" value="P:DNA-templated transcription initiation"/>
    <property type="evidence" value="ECO:0007669"/>
    <property type="project" value="InterPro"/>
</dbReference>
<evidence type="ECO:0000259" key="2">
    <source>
        <dbReference type="Pfam" id="PF04542"/>
    </source>
</evidence>
<dbReference type="InterPro" id="IPR007627">
    <property type="entry name" value="RNA_pol_sigma70_r2"/>
</dbReference>
<dbReference type="Gene3D" id="3.10.450.50">
    <property type="match status" value="1"/>
</dbReference>
<dbReference type="Gene3D" id="1.10.1740.10">
    <property type="match status" value="1"/>
</dbReference>